<dbReference type="AlphaFoldDB" id="A0A7C9PMH4"/>
<dbReference type="RefSeq" id="WP_163472487.1">
    <property type="nucleotide sequence ID" value="NZ_JAAGWZ010000001.1"/>
</dbReference>
<dbReference type="Proteomes" id="UP000479756">
    <property type="component" value="Unassembled WGS sequence"/>
</dbReference>
<evidence type="ECO:0000313" key="1">
    <source>
        <dbReference type="EMBL" id="NEM90885.1"/>
    </source>
</evidence>
<sequence length="105" mass="12046">MARLTDQSYLLRCHQVRDHWRDESKRAFLLLTATEQWALFAYFAPSEKLTDAQLIAHREDISAHDPSLRQRAGRALSKLWVASKALETYQAQVAETPRPRIVGVA</sequence>
<organism evidence="1 2">
    <name type="scientific">Galbitalea soli</name>
    <dbReference type="NCBI Taxonomy" id="1268042"/>
    <lineage>
        <taxon>Bacteria</taxon>
        <taxon>Bacillati</taxon>
        <taxon>Actinomycetota</taxon>
        <taxon>Actinomycetes</taxon>
        <taxon>Micrococcales</taxon>
        <taxon>Microbacteriaceae</taxon>
        <taxon>Galbitalea</taxon>
    </lineage>
</organism>
<keyword evidence="2" id="KW-1185">Reference proteome</keyword>
<gene>
    <name evidence="1" type="ORF">G3T37_05900</name>
</gene>
<reference evidence="1 2" key="1">
    <citation type="journal article" date="2014" name="Int. J. Syst. Evol. Microbiol.">
        <title>Description of Galbitalea soli gen. nov., sp. nov., and Frondihabitans sucicola sp. nov.</title>
        <authorList>
            <person name="Kim S.J."/>
            <person name="Lim J.M."/>
            <person name="Ahn J.H."/>
            <person name="Weon H.Y."/>
            <person name="Hamada M."/>
            <person name="Suzuki K."/>
            <person name="Ahn T.Y."/>
            <person name="Kwon S.W."/>
        </authorList>
    </citation>
    <scope>NUCLEOTIDE SEQUENCE [LARGE SCALE GENOMIC DNA]</scope>
    <source>
        <strain evidence="1 2">NBRC 108727</strain>
    </source>
</reference>
<evidence type="ECO:0000313" key="2">
    <source>
        <dbReference type="Proteomes" id="UP000479756"/>
    </source>
</evidence>
<protein>
    <submittedName>
        <fullName evidence="1">Uncharacterized protein</fullName>
    </submittedName>
</protein>
<accession>A0A7C9PMH4</accession>
<proteinExistence type="predicted"/>
<dbReference type="EMBL" id="JAAGWZ010000001">
    <property type="protein sequence ID" value="NEM90885.1"/>
    <property type="molecule type" value="Genomic_DNA"/>
</dbReference>
<name>A0A7C9PMH4_9MICO</name>
<comment type="caution">
    <text evidence="1">The sequence shown here is derived from an EMBL/GenBank/DDBJ whole genome shotgun (WGS) entry which is preliminary data.</text>
</comment>